<reference evidence="3 4" key="1">
    <citation type="submission" date="2019-09" db="EMBL/GenBank/DDBJ databases">
        <title>Bird 10,000 Genomes (B10K) Project - Family phase.</title>
        <authorList>
            <person name="Zhang G."/>
        </authorList>
    </citation>
    <scope>NUCLEOTIDE SEQUENCE [LARGE SCALE GENOMIC DNA]</scope>
    <source>
        <strain evidence="3">B10K-DU-029-46</strain>
    </source>
</reference>
<feature type="non-terminal residue" evidence="3">
    <location>
        <position position="1"/>
    </location>
</feature>
<sequence length="115" mass="13185">SVTIDKKNQIVDVHVRSGLHSSEATIDYTHGYIAIRLFSRSACFIMKIKKEYIPDLQEIQRLILEKKNVNNMNAPRSPKNLWLLKSGRSAHGSEEDWLVYGKAIEQLCTALPLYQ</sequence>
<dbReference type="PROSITE" id="PS50869">
    <property type="entry name" value="BRICHOS"/>
    <property type="match status" value="1"/>
</dbReference>
<dbReference type="InterPro" id="IPR051772">
    <property type="entry name" value="Gastrokine"/>
</dbReference>
<dbReference type="Proteomes" id="UP000582182">
    <property type="component" value="Unassembled WGS sequence"/>
</dbReference>
<proteinExistence type="predicted"/>
<dbReference type="AlphaFoldDB" id="A0A7L3LPQ4"/>
<accession>A0A7L3LPQ4</accession>
<keyword evidence="1" id="KW-1015">Disulfide bond</keyword>
<comment type="caution">
    <text evidence="3">The sequence shown here is derived from an EMBL/GenBank/DDBJ whole genome shotgun (WGS) entry which is preliminary data.</text>
</comment>
<gene>
    <name evidence="3" type="primary">Gkn2_1</name>
    <name evidence="3" type="ORF">TURVEL_R06193</name>
</gene>
<feature type="non-terminal residue" evidence="3">
    <location>
        <position position="115"/>
    </location>
</feature>
<dbReference type="PANTHER" id="PTHR16483">
    <property type="entry name" value="GASTROKINE 1"/>
    <property type="match status" value="1"/>
</dbReference>
<organism evidence="3 4">
    <name type="scientific">Turnix velox</name>
    <name type="common">Little buttonquail</name>
    <dbReference type="NCBI Taxonomy" id="2529409"/>
    <lineage>
        <taxon>Eukaryota</taxon>
        <taxon>Metazoa</taxon>
        <taxon>Chordata</taxon>
        <taxon>Craniata</taxon>
        <taxon>Vertebrata</taxon>
        <taxon>Euteleostomi</taxon>
        <taxon>Archelosauria</taxon>
        <taxon>Archosauria</taxon>
        <taxon>Dinosauria</taxon>
        <taxon>Saurischia</taxon>
        <taxon>Theropoda</taxon>
        <taxon>Coelurosauria</taxon>
        <taxon>Aves</taxon>
        <taxon>Neognathae</taxon>
        <taxon>Neoaves</taxon>
        <taxon>Charadriiformes</taxon>
        <taxon>Turnicidae</taxon>
        <taxon>Turnix</taxon>
    </lineage>
</organism>
<keyword evidence="4" id="KW-1185">Reference proteome</keyword>
<evidence type="ECO:0000256" key="1">
    <source>
        <dbReference type="ARBA" id="ARBA00023157"/>
    </source>
</evidence>
<evidence type="ECO:0000259" key="2">
    <source>
        <dbReference type="PROSITE" id="PS50869"/>
    </source>
</evidence>
<dbReference type="Gene3D" id="3.30.390.150">
    <property type="match status" value="1"/>
</dbReference>
<name>A0A7L3LPQ4_9CHAR</name>
<dbReference type="Pfam" id="PF04089">
    <property type="entry name" value="BRICHOS"/>
    <property type="match status" value="1"/>
</dbReference>
<dbReference type="EMBL" id="VZTY01023992">
    <property type="protein sequence ID" value="NXU55591.1"/>
    <property type="molecule type" value="Genomic_DNA"/>
</dbReference>
<protein>
    <submittedName>
        <fullName evidence="3">GKN2 protein</fullName>
    </submittedName>
</protein>
<feature type="domain" description="BRICHOS" evidence="2">
    <location>
        <begin position="16"/>
        <end position="115"/>
    </location>
</feature>
<evidence type="ECO:0000313" key="4">
    <source>
        <dbReference type="Proteomes" id="UP000582182"/>
    </source>
</evidence>
<dbReference type="OrthoDB" id="5977941at2759"/>
<dbReference type="InterPro" id="IPR007084">
    <property type="entry name" value="BRICHOS_dom"/>
</dbReference>
<evidence type="ECO:0000313" key="3">
    <source>
        <dbReference type="EMBL" id="NXU55591.1"/>
    </source>
</evidence>
<dbReference type="SMART" id="SM01039">
    <property type="entry name" value="BRICHOS"/>
    <property type="match status" value="1"/>
</dbReference>